<dbReference type="PROSITE" id="PS51736">
    <property type="entry name" value="RECOMBINASES_3"/>
    <property type="match status" value="1"/>
</dbReference>
<sequence>MNSVYAYIRVSTKEQNTDRQHEALKEYATSNKLKYKIVFEDRASGKDFERLQYKALKEIVKTGDTIIIKELDRLGRNFMDTPKELQYFFERSIKVIILDTPLVSTGDTKLDYTINNMLINFLSYIADKEREKIQCRVIEGLKNAKAKGIKLGRPNRILPEDFKKYYSKWKDKEITGVEFAKLLSISKATLYRYVKEYEM</sequence>
<evidence type="ECO:0000256" key="4">
    <source>
        <dbReference type="PIRSR" id="PIRSR606118-50"/>
    </source>
</evidence>
<evidence type="ECO:0000256" key="2">
    <source>
        <dbReference type="ARBA" id="ARBA00023125"/>
    </source>
</evidence>
<dbReference type="InterPro" id="IPR006119">
    <property type="entry name" value="Resolv_N"/>
</dbReference>
<evidence type="ECO:0000256" key="1">
    <source>
        <dbReference type="ARBA" id="ARBA00022908"/>
    </source>
</evidence>
<dbReference type="InterPro" id="IPR036162">
    <property type="entry name" value="Resolvase-like_N_sf"/>
</dbReference>
<dbReference type="PANTHER" id="PTHR30461">
    <property type="entry name" value="DNA-INVERTASE FROM LAMBDOID PROPHAGE"/>
    <property type="match status" value="1"/>
</dbReference>
<dbReference type="PROSITE" id="PS00397">
    <property type="entry name" value="RECOMBINASES_1"/>
    <property type="match status" value="1"/>
</dbReference>
<feature type="domain" description="Resolvase/invertase-type recombinase catalytic" evidence="6">
    <location>
        <begin position="3"/>
        <end position="148"/>
    </location>
</feature>
<dbReference type="RefSeq" id="WP_171298829.1">
    <property type="nucleotide sequence ID" value="NZ_CP077616.1"/>
</dbReference>
<comment type="caution">
    <text evidence="7">The sequence shown here is derived from an EMBL/GenBank/DDBJ whole genome shotgun (WGS) entry which is preliminary data.</text>
</comment>
<keyword evidence="1" id="KW-0229">DNA integration</keyword>
<dbReference type="InterPro" id="IPR050639">
    <property type="entry name" value="SSR_resolvase"/>
</dbReference>
<keyword evidence="2" id="KW-0238">DNA-binding</keyword>
<evidence type="ECO:0000313" key="8">
    <source>
        <dbReference type="Proteomes" id="UP000531659"/>
    </source>
</evidence>
<dbReference type="CDD" id="cd03768">
    <property type="entry name" value="SR_ResInv"/>
    <property type="match status" value="1"/>
</dbReference>
<reference evidence="7 8" key="1">
    <citation type="submission" date="2020-05" db="EMBL/GenBank/DDBJ databases">
        <title>Complete genome of Clostridium estertheticum subspecies estertheticum, isolated from Vacuum packed lamb meat from New Zealand imported to Switzerland.</title>
        <authorList>
            <person name="Wambui J."/>
            <person name="Stevens M.J.A."/>
            <person name="Stephan R."/>
        </authorList>
    </citation>
    <scope>NUCLEOTIDE SEQUENCE [LARGE SCALE GENOMIC DNA]</scope>
    <source>
        <strain evidence="7 8">CEST001</strain>
    </source>
</reference>
<dbReference type="Proteomes" id="UP000531659">
    <property type="component" value="Unassembled WGS sequence"/>
</dbReference>
<dbReference type="GO" id="GO:0015074">
    <property type="term" value="P:DNA integration"/>
    <property type="evidence" value="ECO:0007669"/>
    <property type="project" value="UniProtKB-KW"/>
</dbReference>
<evidence type="ECO:0000256" key="5">
    <source>
        <dbReference type="PROSITE-ProRule" id="PRU10137"/>
    </source>
</evidence>
<keyword evidence="3" id="KW-0233">DNA recombination</keyword>
<dbReference type="Gene3D" id="3.40.50.1390">
    <property type="entry name" value="Resolvase, N-terminal catalytic domain"/>
    <property type="match status" value="1"/>
</dbReference>
<dbReference type="GO" id="GO:0000150">
    <property type="term" value="F:DNA strand exchange activity"/>
    <property type="evidence" value="ECO:0007669"/>
    <property type="project" value="InterPro"/>
</dbReference>
<dbReference type="AlphaFoldDB" id="A0A7Y3WUL8"/>
<organism evidence="7 8">
    <name type="scientific">Clostridium estertheticum</name>
    <dbReference type="NCBI Taxonomy" id="238834"/>
    <lineage>
        <taxon>Bacteria</taxon>
        <taxon>Bacillati</taxon>
        <taxon>Bacillota</taxon>
        <taxon>Clostridia</taxon>
        <taxon>Eubacteriales</taxon>
        <taxon>Clostridiaceae</taxon>
        <taxon>Clostridium</taxon>
    </lineage>
</organism>
<dbReference type="SUPFAM" id="SSF53041">
    <property type="entry name" value="Resolvase-like"/>
    <property type="match status" value="1"/>
</dbReference>
<evidence type="ECO:0000313" key="7">
    <source>
        <dbReference type="EMBL" id="NNU78254.1"/>
    </source>
</evidence>
<name>A0A7Y3WUL8_9CLOT</name>
<protein>
    <submittedName>
        <fullName evidence="7">Recombinase family protein</fullName>
    </submittedName>
</protein>
<feature type="active site" description="O-(5'-phospho-DNA)-serine intermediate" evidence="4 5">
    <location>
        <position position="11"/>
    </location>
</feature>
<evidence type="ECO:0000256" key="3">
    <source>
        <dbReference type="ARBA" id="ARBA00023172"/>
    </source>
</evidence>
<dbReference type="EMBL" id="JABEYB010000020">
    <property type="protein sequence ID" value="NNU78254.1"/>
    <property type="molecule type" value="Genomic_DNA"/>
</dbReference>
<gene>
    <name evidence="7" type="ORF">HLQ16_20290</name>
</gene>
<accession>A0A7Y3WUL8</accession>
<dbReference type="PANTHER" id="PTHR30461:SF19">
    <property type="entry name" value="SITE-SPECIFIC RECOMBINASE RESOLVASE FAMILY"/>
    <property type="match status" value="1"/>
</dbReference>
<dbReference type="Pfam" id="PF00239">
    <property type="entry name" value="Resolvase"/>
    <property type="match status" value="1"/>
</dbReference>
<dbReference type="GO" id="GO:0003677">
    <property type="term" value="F:DNA binding"/>
    <property type="evidence" value="ECO:0007669"/>
    <property type="project" value="UniProtKB-KW"/>
</dbReference>
<proteinExistence type="predicted"/>
<evidence type="ECO:0000259" key="6">
    <source>
        <dbReference type="PROSITE" id="PS51736"/>
    </source>
</evidence>
<dbReference type="PROSITE" id="PS00398">
    <property type="entry name" value="RECOMBINASES_2"/>
    <property type="match status" value="1"/>
</dbReference>
<dbReference type="InterPro" id="IPR006118">
    <property type="entry name" value="Recombinase_CS"/>
</dbReference>
<dbReference type="SMART" id="SM00857">
    <property type="entry name" value="Resolvase"/>
    <property type="match status" value="1"/>
</dbReference>
<dbReference type="GeneID" id="83594703"/>